<reference evidence="1" key="1">
    <citation type="submission" date="2021-08" db="EMBL/GenBank/DDBJ databases">
        <title>Novel anaerobic bacterium isolated from sea squirt in East Sea, Republic of Korea.</title>
        <authorList>
            <person name="Nguyen T.H."/>
            <person name="Li Z."/>
            <person name="Lee Y.-J."/>
            <person name="Ko J."/>
            <person name="Kim S.-G."/>
        </authorList>
    </citation>
    <scope>NUCLEOTIDE SEQUENCE</scope>
    <source>
        <strain evidence="1">KCTC 25031</strain>
    </source>
</reference>
<evidence type="ECO:0000313" key="2">
    <source>
        <dbReference type="Proteomes" id="UP000826212"/>
    </source>
</evidence>
<name>A0AC61NNT9_9BACT</name>
<proteinExistence type="predicted"/>
<keyword evidence="1" id="KW-0436">Ligase</keyword>
<sequence length="325" mass="36275">MTNKNIAVIAGGYSSEREVSLRSAAFVMKCLHETHYTPWLIDISEKEWVVLHESTKIVVDKNNFSFCLNDKSIIMDGAYIIVHGTPGEDGKLQGYLDMIGIPYSGCSAATSSLTFNKYFCNQFLSNQEIEIAPSKRILSGDTWDAQALVEQLGLPMFIKPNAGGSSFGVSKVKWIDHVDDAIKLAFQEGEEVLCESFMQGREFTCGALLHGNKVLMLPVTEVIPENEFFNYESKYVEGKAQEITPARLSDEETVLIQSLTHKVYRALDCRGIIRADFIYDGEVFRLLEVNTVPGMTETSFIPQQIRAAGFTETEILVSILDNILN</sequence>
<protein>
    <submittedName>
        <fullName evidence="1">D-alanine--D-alanine ligase</fullName>
        <ecNumber evidence="1">6.3.2.4</ecNumber>
    </submittedName>
</protein>
<gene>
    <name evidence="1" type="ORF">K4L44_13220</name>
</gene>
<evidence type="ECO:0000313" key="1">
    <source>
        <dbReference type="EMBL" id="QZE13527.1"/>
    </source>
</evidence>
<keyword evidence="2" id="KW-1185">Reference proteome</keyword>
<organism evidence="1 2">
    <name type="scientific">Halosquirtibacter laminarini</name>
    <dbReference type="NCBI Taxonomy" id="3374600"/>
    <lineage>
        <taxon>Bacteria</taxon>
        <taxon>Pseudomonadati</taxon>
        <taxon>Bacteroidota</taxon>
        <taxon>Bacteroidia</taxon>
        <taxon>Marinilabiliales</taxon>
        <taxon>Prolixibacteraceae</taxon>
        <taxon>Halosquirtibacter</taxon>
    </lineage>
</organism>
<dbReference type="EC" id="6.3.2.4" evidence="1"/>
<accession>A0AC61NNT9</accession>
<dbReference type="Proteomes" id="UP000826212">
    <property type="component" value="Chromosome"/>
</dbReference>
<dbReference type="EMBL" id="CP081303">
    <property type="protein sequence ID" value="QZE13527.1"/>
    <property type="molecule type" value="Genomic_DNA"/>
</dbReference>